<evidence type="ECO:0000256" key="1">
    <source>
        <dbReference type="ARBA" id="ARBA00022737"/>
    </source>
</evidence>
<gene>
    <name evidence="5" type="ORF">PFICI_00289</name>
</gene>
<dbReference type="SMART" id="SM00248">
    <property type="entry name" value="ANK"/>
    <property type="match status" value="11"/>
</dbReference>
<dbReference type="GeneID" id="19265302"/>
<dbReference type="InterPro" id="IPR002110">
    <property type="entry name" value="Ankyrin_rpt"/>
</dbReference>
<accession>W3XMF6</accession>
<feature type="region of interest" description="Disordered" evidence="4">
    <location>
        <begin position="133"/>
        <end position="170"/>
    </location>
</feature>
<evidence type="ECO:0000256" key="4">
    <source>
        <dbReference type="SAM" id="MobiDB-lite"/>
    </source>
</evidence>
<dbReference type="OMA" id="ETHESTC"/>
<protein>
    <recommendedName>
        <fullName evidence="7">Clr5 domain-containing protein</fullName>
    </recommendedName>
</protein>
<dbReference type="RefSeq" id="XP_007827061.1">
    <property type="nucleotide sequence ID" value="XM_007828870.1"/>
</dbReference>
<dbReference type="Gene3D" id="1.25.40.20">
    <property type="entry name" value="Ankyrin repeat-containing domain"/>
    <property type="match status" value="3"/>
</dbReference>
<evidence type="ECO:0000256" key="3">
    <source>
        <dbReference type="PROSITE-ProRule" id="PRU00023"/>
    </source>
</evidence>
<keyword evidence="2 3" id="KW-0040">ANK repeat</keyword>
<dbReference type="EMBL" id="KI912109">
    <property type="protein sequence ID" value="ETS86461.1"/>
    <property type="molecule type" value="Genomic_DNA"/>
</dbReference>
<dbReference type="KEGG" id="pfy:PFICI_00289"/>
<evidence type="ECO:0000313" key="5">
    <source>
        <dbReference type="EMBL" id="ETS86461.1"/>
    </source>
</evidence>
<feature type="repeat" description="ANK" evidence="3">
    <location>
        <begin position="912"/>
        <end position="944"/>
    </location>
</feature>
<keyword evidence="6" id="KW-1185">Reference proteome</keyword>
<feature type="repeat" description="ANK" evidence="3">
    <location>
        <begin position="466"/>
        <end position="498"/>
    </location>
</feature>
<name>W3XMF6_PESFW</name>
<dbReference type="eggNOG" id="KOG4177">
    <property type="taxonomic scope" value="Eukaryota"/>
</dbReference>
<dbReference type="OrthoDB" id="4759142at2759"/>
<dbReference type="PROSITE" id="PS50297">
    <property type="entry name" value="ANK_REP_REGION"/>
    <property type="match status" value="2"/>
</dbReference>
<dbReference type="PANTHER" id="PTHR24198:SF165">
    <property type="entry name" value="ANKYRIN REPEAT-CONTAINING PROTEIN-RELATED"/>
    <property type="match status" value="1"/>
</dbReference>
<dbReference type="InterPro" id="IPR036770">
    <property type="entry name" value="Ankyrin_rpt-contain_sf"/>
</dbReference>
<dbReference type="SUPFAM" id="SSF48403">
    <property type="entry name" value="Ankyrin repeat"/>
    <property type="match status" value="3"/>
</dbReference>
<dbReference type="AlphaFoldDB" id="W3XMF6"/>
<keyword evidence="1" id="KW-0677">Repeat</keyword>
<dbReference type="PANTHER" id="PTHR24198">
    <property type="entry name" value="ANKYRIN REPEAT AND PROTEIN KINASE DOMAIN-CONTAINING PROTEIN"/>
    <property type="match status" value="1"/>
</dbReference>
<dbReference type="Pfam" id="PF12796">
    <property type="entry name" value="Ank_2"/>
    <property type="match status" value="2"/>
</dbReference>
<dbReference type="HOGENOM" id="CLU_007262_0_0_1"/>
<dbReference type="InParanoid" id="W3XMF6"/>
<proteinExistence type="predicted"/>
<evidence type="ECO:0008006" key="7">
    <source>
        <dbReference type="Google" id="ProtNLM"/>
    </source>
</evidence>
<organism evidence="5 6">
    <name type="scientific">Pestalotiopsis fici (strain W106-1 / CGMCC3.15140)</name>
    <dbReference type="NCBI Taxonomy" id="1229662"/>
    <lineage>
        <taxon>Eukaryota</taxon>
        <taxon>Fungi</taxon>
        <taxon>Dikarya</taxon>
        <taxon>Ascomycota</taxon>
        <taxon>Pezizomycotina</taxon>
        <taxon>Sordariomycetes</taxon>
        <taxon>Xylariomycetidae</taxon>
        <taxon>Amphisphaeriales</taxon>
        <taxon>Sporocadaceae</taxon>
        <taxon>Pestalotiopsis</taxon>
    </lineage>
</organism>
<dbReference type="Pfam" id="PF00023">
    <property type="entry name" value="Ank"/>
    <property type="match status" value="1"/>
</dbReference>
<dbReference type="Proteomes" id="UP000030651">
    <property type="component" value="Unassembled WGS sequence"/>
</dbReference>
<evidence type="ECO:0000313" key="6">
    <source>
        <dbReference type="Proteomes" id="UP000030651"/>
    </source>
</evidence>
<reference evidence="6" key="1">
    <citation type="journal article" date="2015" name="BMC Genomics">
        <title>Genomic and transcriptomic analysis of the endophytic fungus Pestalotiopsis fici reveals its lifestyle and high potential for synthesis of natural products.</title>
        <authorList>
            <person name="Wang X."/>
            <person name="Zhang X."/>
            <person name="Liu L."/>
            <person name="Xiang M."/>
            <person name="Wang W."/>
            <person name="Sun X."/>
            <person name="Che Y."/>
            <person name="Guo L."/>
            <person name="Liu G."/>
            <person name="Guo L."/>
            <person name="Wang C."/>
            <person name="Yin W.B."/>
            <person name="Stadler M."/>
            <person name="Zhang X."/>
            <person name="Liu X."/>
        </authorList>
    </citation>
    <scope>NUCLEOTIDE SEQUENCE [LARGE SCALE GENOMIC DNA]</scope>
    <source>
        <strain evidence="6">W106-1 / CGMCC3.15140</strain>
    </source>
</reference>
<sequence length="1213" mass="133681">MPPLSSIQFQLAQYKEWLIELRKDSRMTLGKIKIELYNQKGITASLHQLETYFKNLGQRKNLSRPEWRLVFRALASQKAVGRTCEVYMSGKLISGDSLQKKRKNAKPEAAIATCLADAEQFVRQLPDGVKIKSHHSLSLSTPGPQQGVDALPMSHTRPGSNPGAEPSIRQDSFSVDNDLVLGLHATSSYQSTSRSSIVPHHSNTSTTDAIQLMSCPVNTDTNFGAASQWDMDFMTATSVLSFNHGIMRPGSPELFQYSFNDPYVLDDWNQEIAHLNFHSHSHIPDRRNWERLYRDMPMSLRCDRYSVSSVESARILRKFISVVSVRRGSRLGEPIPTAEEIIDILQSQVSIEDMAEAICEPLAVVGTNSPLTDPFAQLILFSVVNNFSGIQKIPMESIMRFIDHHESSRSTILRLLRSGTSTIFSTALAENLFKAAVEAGDVKTAHDLLALKLFAPDDIPLGTHPFRRSALEKASEMRHFEMMRLLLHHGADVNKTHMDRKNPMLPRGALECAVKLWGEYDILDPKILDLLLDNGATVRAELAEAAIRWGDKSLIEKLIFKLPPSEHVQCFSSDMLLDATEYLRNDLSLAIIRQIIQTCQETHESTCIISNQDLLVGVMIYAAKRKNSALIRLLSPHAGQEGLDQALTAAARSGSHKLIHMLLESGANCDGPACVIDGDGHSPLTTPLAEAIRNDDTALVRLFTEKGAWNQIGEPGRLQAILEVVAESDDDFYLDKILQMVPDPNPKALTRPLSIAIRKRHEGMAMKLLGAGADVNASPRSTYPNDRTWTLMRRLFSQPRRVASPPPHFQLLYPLQEALSIKSPSIVWAILDCDAKPSHMRVLGDLSIDPMSTLEQATEWGDQQIIKALSLMGASVDNQLDGSLSIAIKNGEKSLVDLLISLGADPNGHSQRHGSPLAAAAQVGDIETATYLLEHGADPADQQAILNAFTHAQDVLELVLQRLRKRYPKGRSGFGGEVLRDALDGHNDAILALCLNARFDVNHFVTTPGQQKWSFEMLTPLGFAIRKYRGGRLDLISRLLDAGGDANFPAFQDEWRQVSETAFLQVIEIKSLPLVELLISKGADVHKEAKLGLKRTPLQKACEVQSCSIVDLLLTHNVDLAAKVGSTRIAKRLLDSGADVDAPGAQVQGLSAIQYAAKYGRLHMIQVLFNASGASFTAEKCQSAITLAQDNGHLACAALLMDLSSRSQGFIES</sequence>
<evidence type="ECO:0000256" key="2">
    <source>
        <dbReference type="ARBA" id="ARBA00023043"/>
    </source>
</evidence>
<dbReference type="PROSITE" id="PS50088">
    <property type="entry name" value="ANK_REPEAT"/>
    <property type="match status" value="2"/>
</dbReference>